<organism evidence="7 8">
    <name type="scientific">Janibacter indicus</name>
    <dbReference type="NCBI Taxonomy" id="857417"/>
    <lineage>
        <taxon>Bacteria</taxon>
        <taxon>Bacillati</taxon>
        <taxon>Actinomycetota</taxon>
        <taxon>Actinomycetes</taxon>
        <taxon>Micrococcales</taxon>
        <taxon>Intrasporangiaceae</taxon>
        <taxon>Janibacter</taxon>
    </lineage>
</organism>
<evidence type="ECO:0000256" key="5">
    <source>
        <dbReference type="ARBA" id="ARBA00023204"/>
    </source>
</evidence>
<protein>
    <submittedName>
        <fullName evidence="7">DNA mismatch endonuclease Vsr</fullName>
    </submittedName>
</protein>
<dbReference type="GO" id="GO:0004519">
    <property type="term" value="F:endonuclease activity"/>
    <property type="evidence" value="ECO:0007669"/>
    <property type="project" value="UniProtKB-KW"/>
</dbReference>
<name>A0A1W2AF54_9MICO</name>
<dbReference type="SUPFAM" id="SSF52980">
    <property type="entry name" value="Restriction endonuclease-like"/>
    <property type="match status" value="1"/>
</dbReference>
<dbReference type="GO" id="GO:0016787">
    <property type="term" value="F:hydrolase activity"/>
    <property type="evidence" value="ECO:0007669"/>
    <property type="project" value="UniProtKB-KW"/>
</dbReference>
<dbReference type="InterPro" id="IPR004603">
    <property type="entry name" value="DNA_mismatch_endonuc_vsr"/>
</dbReference>
<evidence type="ECO:0000256" key="2">
    <source>
        <dbReference type="ARBA" id="ARBA00022759"/>
    </source>
</evidence>
<evidence type="ECO:0000313" key="8">
    <source>
        <dbReference type="Proteomes" id="UP000192634"/>
    </source>
</evidence>
<evidence type="ECO:0000313" key="7">
    <source>
        <dbReference type="EMBL" id="SMC59317.1"/>
    </source>
</evidence>
<dbReference type="Pfam" id="PF03852">
    <property type="entry name" value="Vsr"/>
    <property type="match status" value="1"/>
</dbReference>
<reference evidence="7 8" key="1">
    <citation type="submission" date="2017-04" db="EMBL/GenBank/DDBJ databases">
        <authorList>
            <person name="Afonso C.L."/>
            <person name="Miller P.J."/>
            <person name="Scott M.A."/>
            <person name="Spackman E."/>
            <person name="Goraichik I."/>
            <person name="Dimitrov K.M."/>
            <person name="Suarez D.L."/>
            <person name="Swayne D.E."/>
        </authorList>
    </citation>
    <scope>NUCLEOTIDE SEQUENCE [LARGE SCALE GENOMIC DNA]</scope>
    <source>
        <strain evidence="7 8">CGMCC 1.12511</strain>
    </source>
</reference>
<keyword evidence="1" id="KW-0540">Nuclease</keyword>
<dbReference type="InterPro" id="IPR011335">
    <property type="entry name" value="Restrct_endonuc-II-like"/>
</dbReference>
<evidence type="ECO:0000256" key="4">
    <source>
        <dbReference type="ARBA" id="ARBA00022801"/>
    </source>
</evidence>
<evidence type="ECO:0000256" key="1">
    <source>
        <dbReference type="ARBA" id="ARBA00022722"/>
    </source>
</evidence>
<keyword evidence="4" id="KW-0378">Hydrolase</keyword>
<keyword evidence="5" id="KW-0234">DNA repair</keyword>
<accession>A0A1W2AF54</accession>
<dbReference type="EMBL" id="FWXN01000005">
    <property type="protein sequence ID" value="SMC59317.1"/>
    <property type="molecule type" value="Genomic_DNA"/>
</dbReference>
<dbReference type="Gene3D" id="3.40.960.10">
    <property type="entry name" value="VSR Endonuclease"/>
    <property type="match status" value="1"/>
</dbReference>
<keyword evidence="3" id="KW-0227">DNA damage</keyword>
<evidence type="ECO:0000256" key="3">
    <source>
        <dbReference type="ARBA" id="ARBA00022763"/>
    </source>
</evidence>
<dbReference type="GO" id="GO:0006298">
    <property type="term" value="P:mismatch repair"/>
    <property type="evidence" value="ECO:0007669"/>
    <property type="project" value="InterPro"/>
</dbReference>
<proteinExistence type="inferred from homology"/>
<dbReference type="AlphaFoldDB" id="A0A1W2AF54"/>
<evidence type="ECO:0000256" key="6">
    <source>
        <dbReference type="ARBA" id="ARBA00029466"/>
    </source>
</evidence>
<keyword evidence="2 7" id="KW-0255">Endonuclease</keyword>
<comment type="similarity">
    <text evidence="6">Belongs to the Vsr family.</text>
</comment>
<gene>
    <name evidence="7" type="ORF">SAMN06296429_105255</name>
</gene>
<dbReference type="Proteomes" id="UP000192634">
    <property type="component" value="Unassembled WGS sequence"/>
</dbReference>
<sequence>MDIAFPKRQLAVFVDGCFWHGCPEHCVIPKSNRDWWLWKFDVNARRDADTDRRLVDLGWSVARVWEHVDVQEAADTVEAALQG</sequence>